<dbReference type="PROSITE" id="PS50885">
    <property type="entry name" value="HAMP"/>
    <property type="match status" value="1"/>
</dbReference>
<feature type="domain" description="HAMP" evidence="3">
    <location>
        <begin position="446"/>
        <end position="498"/>
    </location>
</feature>
<evidence type="ECO:0000256" key="1">
    <source>
        <dbReference type="ARBA" id="ARBA00022801"/>
    </source>
</evidence>
<accession>M1WQS3</accession>
<keyword evidence="1" id="KW-0378">Hydrolase</keyword>
<dbReference type="PATRIC" id="fig|879567.3.peg.2019"/>
<dbReference type="Gene3D" id="3.30.450.20">
    <property type="entry name" value="PAS domain"/>
    <property type="match status" value="1"/>
</dbReference>
<dbReference type="InterPro" id="IPR036457">
    <property type="entry name" value="PPM-type-like_dom_sf"/>
</dbReference>
<dbReference type="CDD" id="cd06225">
    <property type="entry name" value="HAMP"/>
    <property type="match status" value="1"/>
</dbReference>
<reference evidence="5" key="2">
    <citation type="journal article" date="2013" name="Stand. Genomic Sci.">
        <title>Complete genome sequence of Desulfocapsa sulfexigens, a marine deltaproteobacterium specialized in disproportionating inorganic sulfur compounds.</title>
        <authorList>
            <person name="Finster K.W."/>
            <person name="Kjeldsen K.U."/>
            <person name="Kube M."/>
            <person name="Reinhardt R."/>
            <person name="Mussmann M."/>
            <person name="Amann R."/>
            <person name="Schreiber L."/>
        </authorList>
    </citation>
    <scope>NUCLEOTIDE SEQUENCE [LARGE SCALE GENOMIC DNA]</scope>
    <source>
        <strain evidence="5">DSM 10523 / SB164P1</strain>
    </source>
</reference>
<dbReference type="SUPFAM" id="SSF81606">
    <property type="entry name" value="PP2C-like"/>
    <property type="match status" value="1"/>
</dbReference>
<evidence type="ECO:0000259" key="3">
    <source>
        <dbReference type="PROSITE" id="PS50885"/>
    </source>
</evidence>
<gene>
    <name evidence="4" type="ordered locus">BN4_11909</name>
</gene>
<dbReference type="PANTHER" id="PTHR43156:SF2">
    <property type="entry name" value="STAGE II SPORULATION PROTEIN E"/>
    <property type="match status" value="1"/>
</dbReference>
<dbReference type="InterPro" id="IPR052016">
    <property type="entry name" value="Bact_Sigma-Reg"/>
</dbReference>
<dbReference type="Gene3D" id="3.60.40.10">
    <property type="entry name" value="PPM-type phosphatase domain"/>
    <property type="match status" value="1"/>
</dbReference>
<organism evidence="4 5">
    <name type="scientific">Pseudodesulfovibrio piezophilus (strain DSM 21447 / JCM 15486 / C1TLV30)</name>
    <name type="common">Desulfovibrio piezophilus</name>
    <dbReference type="NCBI Taxonomy" id="1322246"/>
    <lineage>
        <taxon>Bacteria</taxon>
        <taxon>Pseudomonadati</taxon>
        <taxon>Thermodesulfobacteriota</taxon>
        <taxon>Desulfovibrionia</taxon>
        <taxon>Desulfovibrionales</taxon>
        <taxon>Desulfovibrionaceae</taxon>
    </lineage>
</organism>
<sequence>MIYFSKSYLTKRFRLMDRGRKNVLKSTEGMTMKVSIRIKFFIILLAFSLGPLLLSRSILSRQAGRLTATISGNARDELLDIVSAELEHNAMSLLKILELSGETMSIGVRMLALEVEHQFSHGQKGGTTKSYRVGDFETASDAPPDLSVGKSYQTRTVSGKTRPFPFSLEFPAFKLPPPEEHHAFGPDEDALKRVVPTMKQLYAELTDNSQWFNIGLESGVFMTYPGHGHFPMQYDHREQQWYRRTRHSIGEVSWTAPGVDPSTRRAIASVSYPIRDRHGAFLGAASIDVPVSHLITDATLKSRWSDEIMSFMVIRYPGDTVANDGLLIIAQQSYDDGGRRHWMSGIEPEWMQSDDPEAFGRLLVAMNESESGVMQLPYKGRPCMWAFASNPDLSFLLIAPKSVIAELPDQVAGSMEFLFGRIRNISAFISGIMLIITGIMAWLGSRAVTKPLLLMADAVKRLAGGDFSARVTMKMGDERDELVDSLNEMGPKLQERLHLRRDMHLARGVQKLLLPQTEPVIAGYDISGGISYCEQTGGDYYDFIEVASPSGRAMGVVLGDVSGHGVPSALVMATARGQLHSLSQVLLTPRERVEAINTFLSRDLDGTGRFLTLFYLRLIEGSPNIRWVRAGHEPAIRYTPSSDHFSTLAGDGLALGVLEGFVFQDYQATLSTGEVLVLATDGVWEARDAKGEMFGKQRMLAIIRQNAHKSSEEIRLALMTAVGTHHGKRQEDDIAVVVIKKD</sequence>
<feature type="transmembrane region" description="Helical" evidence="2">
    <location>
        <begin position="425"/>
        <end position="445"/>
    </location>
</feature>
<evidence type="ECO:0000313" key="5">
    <source>
        <dbReference type="Proteomes" id="UP000011724"/>
    </source>
</evidence>
<proteinExistence type="predicted"/>
<dbReference type="InterPro" id="IPR003660">
    <property type="entry name" value="HAMP_dom"/>
</dbReference>
<dbReference type="CDD" id="cd18773">
    <property type="entry name" value="PDC1_HK_sensor"/>
    <property type="match status" value="1"/>
</dbReference>
<dbReference type="Gene3D" id="6.10.340.10">
    <property type="match status" value="1"/>
</dbReference>
<dbReference type="eggNOG" id="COG2208">
    <property type="taxonomic scope" value="Bacteria"/>
</dbReference>
<dbReference type="Proteomes" id="UP000011724">
    <property type="component" value="Chromosome"/>
</dbReference>
<keyword evidence="2" id="KW-0472">Membrane</keyword>
<dbReference type="STRING" id="1322246.BN4_11909"/>
<dbReference type="BioCyc" id="DPIE1322246:BN4_RS09575-MONOMER"/>
<dbReference type="HOGENOM" id="CLU_020306_1_0_7"/>
<dbReference type="SUPFAM" id="SSF158472">
    <property type="entry name" value="HAMP domain-like"/>
    <property type="match status" value="1"/>
</dbReference>
<reference evidence="4 5" key="1">
    <citation type="journal article" date="2013" name="PLoS ONE">
        <title>The first genomic and proteomic characterization of a deep-sea sulfate reducer: insights into the piezophilic lifestyle of Desulfovibrio piezophilus.</title>
        <authorList>
            <person name="Pradel N."/>
            <person name="Ji B."/>
            <person name="Gimenez G."/>
            <person name="Talla E."/>
            <person name="Lenoble P."/>
            <person name="Garel M."/>
            <person name="Tamburini C."/>
            <person name="Fourquet P."/>
            <person name="Lebrun R."/>
            <person name="Bertin P."/>
            <person name="Denis Y."/>
            <person name="Pophillat M."/>
            <person name="Barbe V."/>
            <person name="Ollivier B."/>
            <person name="Dolla A."/>
        </authorList>
    </citation>
    <scope>NUCLEOTIDE SEQUENCE [LARGE SCALE GENOMIC DNA]</scope>
    <source>
        <strain evidence="5">DSM 10523 / SB164P1</strain>
    </source>
</reference>
<dbReference type="Pfam" id="PF00672">
    <property type="entry name" value="HAMP"/>
    <property type="match status" value="1"/>
</dbReference>
<keyword evidence="2" id="KW-1133">Transmembrane helix</keyword>
<protein>
    <submittedName>
        <fullName evidence="4">Protein serine/threonine phosphatase</fullName>
    </submittedName>
</protein>
<dbReference type="Pfam" id="PF07228">
    <property type="entry name" value="SpoIIE"/>
    <property type="match status" value="1"/>
</dbReference>
<name>M1WQS3_PSEP2</name>
<keyword evidence="2" id="KW-0812">Transmembrane</keyword>
<dbReference type="AlphaFoldDB" id="M1WQS3"/>
<dbReference type="SMART" id="SM00304">
    <property type="entry name" value="HAMP"/>
    <property type="match status" value="1"/>
</dbReference>
<dbReference type="GO" id="GO:0016791">
    <property type="term" value="F:phosphatase activity"/>
    <property type="evidence" value="ECO:0007669"/>
    <property type="project" value="TreeGrafter"/>
</dbReference>
<dbReference type="GO" id="GO:0016020">
    <property type="term" value="C:membrane"/>
    <property type="evidence" value="ECO:0007669"/>
    <property type="project" value="InterPro"/>
</dbReference>
<dbReference type="EMBL" id="FO203427">
    <property type="protein sequence ID" value="CCH49144.1"/>
    <property type="molecule type" value="Genomic_DNA"/>
</dbReference>
<evidence type="ECO:0000313" key="4">
    <source>
        <dbReference type="EMBL" id="CCH49144.1"/>
    </source>
</evidence>
<dbReference type="GO" id="GO:0007165">
    <property type="term" value="P:signal transduction"/>
    <property type="evidence" value="ECO:0007669"/>
    <property type="project" value="InterPro"/>
</dbReference>
<dbReference type="SMART" id="SM00331">
    <property type="entry name" value="PP2C_SIG"/>
    <property type="match status" value="1"/>
</dbReference>
<evidence type="ECO:0000256" key="2">
    <source>
        <dbReference type="SAM" id="Phobius"/>
    </source>
</evidence>
<dbReference type="KEGG" id="dpi:BN4_11909"/>
<dbReference type="InterPro" id="IPR001932">
    <property type="entry name" value="PPM-type_phosphatase-like_dom"/>
</dbReference>
<dbReference type="PANTHER" id="PTHR43156">
    <property type="entry name" value="STAGE II SPORULATION PROTEIN E-RELATED"/>
    <property type="match status" value="1"/>
</dbReference>
<dbReference type="eggNOG" id="COG2972">
    <property type="taxonomic scope" value="Bacteria"/>
</dbReference>
<keyword evidence="5" id="KW-1185">Reference proteome</keyword>